<protein>
    <recommendedName>
        <fullName evidence="3">Polymerase/histidinol phosphatase N-terminal domain-containing protein</fullName>
    </recommendedName>
</protein>
<dbReference type="SUPFAM" id="SSF89550">
    <property type="entry name" value="PHP domain-like"/>
    <property type="match status" value="1"/>
</dbReference>
<gene>
    <name evidence="1" type="ORF">AKJ57_01155</name>
</gene>
<dbReference type="NCBIfam" id="NF038032">
    <property type="entry name" value="CehA_McbA_metalo"/>
    <property type="match status" value="1"/>
</dbReference>
<evidence type="ECO:0000313" key="1">
    <source>
        <dbReference type="EMBL" id="KXA91465.1"/>
    </source>
</evidence>
<dbReference type="EMBL" id="LHXJ01000008">
    <property type="protein sequence ID" value="KXA91465.1"/>
    <property type="molecule type" value="Genomic_DNA"/>
</dbReference>
<evidence type="ECO:0008006" key="3">
    <source>
        <dbReference type="Google" id="ProtNLM"/>
    </source>
</evidence>
<keyword evidence="2" id="KW-1185">Reference proteome</keyword>
<organism evidence="1 2">
    <name type="scientific">candidate division MSBL1 archaeon SCGC-AAA259A05</name>
    <dbReference type="NCBI Taxonomy" id="1698259"/>
    <lineage>
        <taxon>Archaea</taxon>
        <taxon>Methanobacteriati</taxon>
        <taxon>Methanobacteriota</taxon>
        <taxon>candidate division MSBL1</taxon>
    </lineage>
</organism>
<dbReference type="Proteomes" id="UP000070163">
    <property type="component" value="Unassembled WGS sequence"/>
</dbReference>
<dbReference type="Gene3D" id="3.20.20.140">
    <property type="entry name" value="Metal-dependent hydrolases"/>
    <property type="match status" value="1"/>
</dbReference>
<evidence type="ECO:0000313" key="2">
    <source>
        <dbReference type="Proteomes" id="UP000070163"/>
    </source>
</evidence>
<dbReference type="InterPro" id="IPR016195">
    <property type="entry name" value="Pol/histidinol_Pase-like"/>
</dbReference>
<dbReference type="Pfam" id="PF12228">
    <property type="entry name" value="DUF3604"/>
    <property type="match status" value="1"/>
</dbReference>
<name>A0A133UBC8_9EURY</name>
<dbReference type="AlphaFoldDB" id="A0A133UBC8"/>
<accession>A0A133UBC8</accession>
<comment type="caution">
    <text evidence="1">The sequence shown here is derived from an EMBL/GenBank/DDBJ whole genome shotgun (WGS) entry which is preliminary data.</text>
</comment>
<proteinExistence type="predicted"/>
<dbReference type="InterPro" id="IPR022028">
    <property type="entry name" value="DUF3604"/>
</dbReference>
<sequence>MEKKSSSLFWGEIHIHSNLSDGRGSPKQNLKHARDVVDLDFAAITDHAEDLNQEKWKVTKDSTEYLNRLGNFVTLLGFEWTHPSGKEVWEPLVREGLSPSELDFPLYGHRNVYYKGRNGEYFAWNDPESDTPDKLWDKLREQGTRFLAIPHHPASYVFPVDWEYFNPEFERLVEIYSIWGSSECPASQDNDRPILRGGGEIPESRGSHVRDALSRGCRVGIIAGSDGHDGHGGRTRHHIQNLTEHEGPFYPSGITGVYAEELTREAIWEALWNRSCFGTTGGKIKVKFSLDGHGMGSEINQLNVPNVNVGVEVYGTADVRKAELIENGSIRKILKGNSPEFKRDIEMSLPEERPLYYYVRISQVDGELAWSSPIWID</sequence>
<reference evidence="1 2" key="1">
    <citation type="journal article" date="2016" name="Sci. Rep.">
        <title>Metabolic traits of an uncultured archaeal lineage -MSBL1- from brine pools of the Red Sea.</title>
        <authorList>
            <person name="Mwirichia R."/>
            <person name="Alam I."/>
            <person name="Rashid M."/>
            <person name="Vinu M."/>
            <person name="Ba-Alawi W."/>
            <person name="Anthony Kamau A."/>
            <person name="Kamanda Ngugi D."/>
            <person name="Goker M."/>
            <person name="Klenk H.P."/>
            <person name="Bajic V."/>
            <person name="Stingl U."/>
        </authorList>
    </citation>
    <scope>NUCLEOTIDE SEQUENCE [LARGE SCALE GENOMIC DNA]</scope>
    <source>
        <strain evidence="1">SCGC-AAA259A05</strain>
    </source>
</reference>